<dbReference type="RefSeq" id="WP_111197992.1">
    <property type="nucleotide sequence ID" value="NZ_QKVK01000003.1"/>
</dbReference>
<evidence type="ECO:0000313" key="1">
    <source>
        <dbReference type="EMBL" id="PZF77501.1"/>
    </source>
</evidence>
<keyword evidence="2" id="KW-1185">Reference proteome</keyword>
<comment type="caution">
    <text evidence="1">The sequence shown here is derived from an EMBL/GenBank/DDBJ whole genome shotgun (WGS) entry which is preliminary data.</text>
</comment>
<dbReference type="AlphaFoldDB" id="A0A2W2AQ10"/>
<proteinExistence type="predicted"/>
<organism evidence="1 2">
    <name type="scientific">Aestuariivirga litoralis</name>
    <dbReference type="NCBI Taxonomy" id="2650924"/>
    <lineage>
        <taxon>Bacteria</taxon>
        <taxon>Pseudomonadati</taxon>
        <taxon>Pseudomonadota</taxon>
        <taxon>Alphaproteobacteria</taxon>
        <taxon>Hyphomicrobiales</taxon>
        <taxon>Aestuariivirgaceae</taxon>
        <taxon>Aestuariivirga</taxon>
    </lineage>
</organism>
<reference evidence="2" key="1">
    <citation type="submission" date="2018-06" db="EMBL/GenBank/DDBJ databases">
        <title>Aestuariibacter litoralis strain KCTC 52945T.</title>
        <authorList>
            <person name="Li X."/>
            <person name="Salam N."/>
            <person name="Li J.-L."/>
            <person name="Chen Y.-M."/>
            <person name="Yang Z.-W."/>
            <person name="Zhang L.-Y."/>
            <person name="Han M.-X."/>
            <person name="Xiao M."/>
            <person name="Li W.-J."/>
        </authorList>
    </citation>
    <scope>NUCLEOTIDE SEQUENCE [LARGE SCALE GENOMIC DNA]</scope>
    <source>
        <strain evidence="2">KCTC 52945</strain>
    </source>
</reference>
<sequence length="143" mass="16080">MAEPATNHTPQDAVAAYKRLLAAILDRRPSGTRQRLATALAKNRSFVSQISNPAYPTPIPASHLAQIFELCHFSSAERQEFTRLYARAHPRKMLAEKPQRAAAVELPDLGDDAKNRKLHGLVSAFVRDITRLIDDEREKGKRR</sequence>
<accession>A0A2W2AQ10</accession>
<dbReference type="EMBL" id="QKVK01000003">
    <property type="protein sequence ID" value="PZF77501.1"/>
    <property type="molecule type" value="Genomic_DNA"/>
</dbReference>
<protein>
    <submittedName>
        <fullName evidence="1">Uncharacterized protein</fullName>
    </submittedName>
</protein>
<evidence type="ECO:0000313" key="2">
    <source>
        <dbReference type="Proteomes" id="UP000248795"/>
    </source>
</evidence>
<gene>
    <name evidence="1" type="ORF">DK847_09310</name>
</gene>
<name>A0A2W2AQ10_9HYPH</name>
<dbReference type="Proteomes" id="UP000248795">
    <property type="component" value="Unassembled WGS sequence"/>
</dbReference>